<dbReference type="SUPFAM" id="SSF53335">
    <property type="entry name" value="S-adenosyl-L-methionine-dependent methyltransferases"/>
    <property type="match status" value="1"/>
</dbReference>
<dbReference type="GO" id="GO:0032259">
    <property type="term" value="P:methylation"/>
    <property type="evidence" value="ECO:0007669"/>
    <property type="project" value="UniProtKB-KW"/>
</dbReference>
<evidence type="ECO:0000256" key="2">
    <source>
        <dbReference type="ARBA" id="ARBA00022679"/>
    </source>
</evidence>
<evidence type="ECO:0000259" key="3">
    <source>
        <dbReference type="Pfam" id="PF13649"/>
    </source>
</evidence>
<comment type="caution">
    <text evidence="4">The sequence shown here is derived from an EMBL/GenBank/DDBJ whole genome shotgun (WGS) entry which is preliminary data.</text>
</comment>
<keyword evidence="5" id="KW-1185">Reference proteome</keyword>
<gene>
    <name evidence="4" type="ORF">AJ80_03318</name>
</gene>
<protein>
    <recommendedName>
        <fullName evidence="3">Methyltransferase domain-containing protein</fullName>
    </recommendedName>
</protein>
<dbReference type="AlphaFoldDB" id="A0A2B7YK20"/>
<organism evidence="4 5">
    <name type="scientific">Polytolypa hystricis (strain UAMH7299)</name>
    <dbReference type="NCBI Taxonomy" id="1447883"/>
    <lineage>
        <taxon>Eukaryota</taxon>
        <taxon>Fungi</taxon>
        <taxon>Dikarya</taxon>
        <taxon>Ascomycota</taxon>
        <taxon>Pezizomycotina</taxon>
        <taxon>Eurotiomycetes</taxon>
        <taxon>Eurotiomycetidae</taxon>
        <taxon>Onygenales</taxon>
        <taxon>Onygenales incertae sedis</taxon>
        <taxon>Polytolypa</taxon>
    </lineage>
</organism>
<evidence type="ECO:0000256" key="1">
    <source>
        <dbReference type="ARBA" id="ARBA00022603"/>
    </source>
</evidence>
<feature type="domain" description="Methyltransferase" evidence="3">
    <location>
        <begin position="49"/>
        <end position="155"/>
    </location>
</feature>
<keyword evidence="1" id="KW-0489">Methyltransferase</keyword>
<dbReference type="PANTHER" id="PTHR43861">
    <property type="entry name" value="TRANS-ACONITATE 2-METHYLTRANSFERASE-RELATED"/>
    <property type="match status" value="1"/>
</dbReference>
<dbReference type="Proteomes" id="UP000224634">
    <property type="component" value="Unassembled WGS sequence"/>
</dbReference>
<dbReference type="Gene3D" id="3.40.50.150">
    <property type="entry name" value="Vaccinia Virus protein VP39"/>
    <property type="match status" value="1"/>
</dbReference>
<dbReference type="InterPro" id="IPR041698">
    <property type="entry name" value="Methyltransf_25"/>
</dbReference>
<reference evidence="4 5" key="1">
    <citation type="submission" date="2017-10" db="EMBL/GenBank/DDBJ databases">
        <title>Comparative genomics in systemic dimorphic fungi from Ajellomycetaceae.</title>
        <authorList>
            <person name="Munoz J.F."/>
            <person name="Mcewen J.G."/>
            <person name="Clay O.K."/>
            <person name="Cuomo C.A."/>
        </authorList>
    </citation>
    <scope>NUCLEOTIDE SEQUENCE [LARGE SCALE GENOMIC DNA]</scope>
    <source>
        <strain evidence="4 5">UAMH7299</strain>
    </source>
</reference>
<evidence type="ECO:0000313" key="4">
    <source>
        <dbReference type="EMBL" id="PGH21401.1"/>
    </source>
</evidence>
<proteinExistence type="predicted"/>
<accession>A0A2B7YK20</accession>
<dbReference type="EMBL" id="PDNA01000036">
    <property type="protein sequence ID" value="PGH21401.1"/>
    <property type="molecule type" value="Genomic_DNA"/>
</dbReference>
<dbReference type="GO" id="GO:0008168">
    <property type="term" value="F:methyltransferase activity"/>
    <property type="evidence" value="ECO:0007669"/>
    <property type="project" value="UniProtKB-KW"/>
</dbReference>
<dbReference type="InterPro" id="IPR029063">
    <property type="entry name" value="SAM-dependent_MTases_sf"/>
</dbReference>
<evidence type="ECO:0000313" key="5">
    <source>
        <dbReference type="Proteomes" id="UP000224634"/>
    </source>
</evidence>
<dbReference type="PANTHER" id="PTHR43861:SF1">
    <property type="entry name" value="TRANS-ACONITATE 2-METHYLTRANSFERASE"/>
    <property type="match status" value="1"/>
</dbReference>
<dbReference type="Pfam" id="PF13649">
    <property type="entry name" value="Methyltransf_25"/>
    <property type="match status" value="1"/>
</dbReference>
<name>A0A2B7YK20_POLH7</name>
<sequence>MNPEALSSWNANASHWDETMGADGNDYFKVIELPSLARLVGVKPGDRALDLATGNGLVARWLAAEGAARVIATDGSPAMVEHAKRRGAEVEVESDAVLSYEVLDVTDKEALEAFIRRETESDGLFDIITMNMATMDISTLEPLAAALPKLLKKNGGRFIATQLHPIFTAGISRLVEYVDSPATGREEFIHSIKMTHYLRVATSKSVFMQQQPTSQLYFHRPLHEIFAPFFRANLVMDALEEPNFDDEYVAAVGDLDMGSWRRWTQIPKILAFRLRVGGGGEI</sequence>
<dbReference type="OrthoDB" id="6329284at2759"/>
<dbReference type="CDD" id="cd02440">
    <property type="entry name" value="AdoMet_MTases"/>
    <property type="match status" value="1"/>
</dbReference>
<keyword evidence="2" id="KW-0808">Transferase</keyword>